<proteinExistence type="predicted"/>
<gene>
    <name evidence="1" type="ORF">MUK42_23217</name>
</gene>
<dbReference type="EMBL" id="CP097503">
    <property type="protein sequence ID" value="URD80025.1"/>
    <property type="molecule type" value="Genomic_DNA"/>
</dbReference>
<name>A0A9E7JG91_9LILI</name>
<reference evidence="1" key="1">
    <citation type="submission" date="2022-05" db="EMBL/GenBank/DDBJ databases">
        <title>The Musa troglodytarum L. genome provides insights into the mechanism of non-climacteric behaviour and enrichment of carotenoids.</title>
        <authorList>
            <person name="Wang J."/>
        </authorList>
    </citation>
    <scope>NUCLEOTIDE SEQUENCE</scope>
    <source>
        <tissue evidence="1">Leaf</tissue>
    </source>
</reference>
<accession>A0A9E7JG91</accession>
<dbReference type="OrthoDB" id="627262at2759"/>
<keyword evidence="2" id="KW-1185">Reference proteome</keyword>
<sequence length="158" mass="17044">MAVPMTWLANIDLGEASVRYPVLKFCMRSEAVPTAHHDAAGRKACNHTAMVGACPSSKHEYGKLAVGGGRIPVGEAAAVGVAESQQWGEDMDDQDMVPLERRKDARKCNNGEGGDYNVASIYCPRRFIIRDGKAFEHGRNEGGCGSTYDLDEVVEAIS</sequence>
<organism evidence="1 2">
    <name type="scientific">Musa troglodytarum</name>
    <name type="common">fe'i banana</name>
    <dbReference type="NCBI Taxonomy" id="320322"/>
    <lineage>
        <taxon>Eukaryota</taxon>
        <taxon>Viridiplantae</taxon>
        <taxon>Streptophyta</taxon>
        <taxon>Embryophyta</taxon>
        <taxon>Tracheophyta</taxon>
        <taxon>Spermatophyta</taxon>
        <taxon>Magnoliopsida</taxon>
        <taxon>Liliopsida</taxon>
        <taxon>Zingiberales</taxon>
        <taxon>Musaceae</taxon>
        <taxon>Musa</taxon>
    </lineage>
</organism>
<evidence type="ECO:0000313" key="2">
    <source>
        <dbReference type="Proteomes" id="UP001055439"/>
    </source>
</evidence>
<protein>
    <submittedName>
        <fullName evidence="1">Uncharacterized protein</fullName>
    </submittedName>
</protein>
<dbReference type="AlphaFoldDB" id="A0A9E7JG91"/>
<evidence type="ECO:0000313" key="1">
    <source>
        <dbReference type="EMBL" id="URD80025.1"/>
    </source>
</evidence>
<dbReference type="Proteomes" id="UP001055439">
    <property type="component" value="Chromosome 10"/>
</dbReference>